<protein>
    <recommendedName>
        <fullName evidence="2">BACK domain-containing protein</fullName>
    </recommendedName>
</protein>
<feature type="compositionally biased region" description="Low complexity" evidence="1">
    <location>
        <begin position="34"/>
        <end position="50"/>
    </location>
</feature>
<feature type="compositionally biased region" description="Polar residues" evidence="1">
    <location>
        <begin position="17"/>
        <end position="33"/>
    </location>
</feature>
<dbReference type="AlphaFoldDB" id="A0A836BXX5"/>
<reference evidence="3" key="1">
    <citation type="journal article" date="2020" name="bioRxiv">
        <title>Comparative genomics of Chlamydomonas.</title>
        <authorList>
            <person name="Craig R.J."/>
            <person name="Hasan A.R."/>
            <person name="Ness R.W."/>
            <person name="Keightley P.D."/>
        </authorList>
    </citation>
    <scope>NUCLEOTIDE SEQUENCE</scope>
    <source>
        <strain evidence="3">CCAP 11/70</strain>
    </source>
</reference>
<sequence>MDEQRRPREQPAPGQDDQPNAQRTPAPTGNLQDQPSQAAQPSAQQTAAPPGNLQLAAALAGLYGSEQGSDCTVVFCQEAEQRVGRKRGREADEAEPLGDPLPGHTLVLRNVSERFAAQMDRWAQQLEESGAAADEPKKKQQQKKKQAAASAPTQAPRSGRPVLRVPLGSEAELPAARLALRFAYTGQVGGLGSIREALEVRRIGDYLAIEGCAAACTKWVADKLAEPVPSAGAAGSGPSGSAAAEPAAAEPPVLQLLGCTELWPSHDPGFAAVLTAASPQLLRHFRSVLATLNTPSLRRQLEALPAAGLEVLLKSDDLATDSEDSVLTLLAVWMETNWENTDTATRKRLAGLVRLARLSVQAMSSLVLSLAADYEAEGDASQAGWFPISVQHAAFVAGYVAASEPQRKTLKEYRPEAVVAGWLSTASRPQCVPAAGLSFKWSISKQALTAALEEAEPDQAYFIAPSFEGEAKEVMARGLAWSLLMQINKGADAAGLFLQGNVPTAYRVEDSRLAGELPRFASIVNARLVVYRWRAGAREAAYTNTFDGRSGTTVGWGWGSGKALALAPQPAAEAAGSGDPLARWAQYLGPEQEITGTLTLLPPS</sequence>
<dbReference type="InterPro" id="IPR051481">
    <property type="entry name" value="BTB-POZ/Galectin-3-binding"/>
</dbReference>
<dbReference type="Gene3D" id="3.30.710.10">
    <property type="entry name" value="Potassium Channel Kv1.1, Chain A"/>
    <property type="match status" value="1"/>
</dbReference>
<name>A0A836BXX5_9CHLO</name>
<dbReference type="PANTHER" id="PTHR24410:SF23">
    <property type="entry name" value="BTB DOMAIN-CONTAINING PROTEIN-RELATED"/>
    <property type="match status" value="1"/>
</dbReference>
<evidence type="ECO:0000256" key="1">
    <source>
        <dbReference type="SAM" id="MobiDB-lite"/>
    </source>
</evidence>
<feature type="region of interest" description="Disordered" evidence="1">
    <location>
        <begin position="80"/>
        <end position="105"/>
    </location>
</feature>
<feature type="region of interest" description="Disordered" evidence="1">
    <location>
        <begin position="128"/>
        <end position="165"/>
    </location>
</feature>
<comment type="caution">
    <text evidence="3">The sequence shown here is derived from an EMBL/GenBank/DDBJ whole genome shotgun (WGS) entry which is preliminary data.</text>
</comment>
<accession>A0A836BXX5</accession>
<gene>
    <name evidence="3" type="ORF">HYH03_009348</name>
</gene>
<feature type="compositionally biased region" description="Low complexity" evidence="1">
    <location>
        <begin position="147"/>
        <end position="156"/>
    </location>
</feature>
<organism evidence="3 4">
    <name type="scientific">Edaphochlamys debaryana</name>
    <dbReference type="NCBI Taxonomy" id="47281"/>
    <lineage>
        <taxon>Eukaryota</taxon>
        <taxon>Viridiplantae</taxon>
        <taxon>Chlorophyta</taxon>
        <taxon>core chlorophytes</taxon>
        <taxon>Chlorophyceae</taxon>
        <taxon>CS clade</taxon>
        <taxon>Chlamydomonadales</taxon>
        <taxon>Chlamydomonadales incertae sedis</taxon>
        <taxon>Edaphochlamys</taxon>
    </lineage>
</organism>
<dbReference type="InterPro" id="IPR011705">
    <property type="entry name" value="BACK"/>
</dbReference>
<dbReference type="InterPro" id="IPR011333">
    <property type="entry name" value="SKP1/BTB/POZ_sf"/>
</dbReference>
<dbReference type="Gene3D" id="1.25.40.420">
    <property type="match status" value="1"/>
</dbReference>
<dbReference type="Proteomes" id="UP000612055">
    <property type="component" value="Unassembled WGS sequence"/>
</dbReference>
<feature type="domain" description="BACK" evidence="2">
    <location>
        <begin position="299"/>
        <end position="367"/>
    </location>
</feature>
<evidence type="ECO:0000313" key="4">
    <source>
        <dbReference type="Proteomes" id="UP000612055"/>
    </source>
</evidence>
<feature type="region of interest" description="Disordered" evidence="1">
    <location>
        <begin position="1"/>
        <end position="50"/>
    </location>
</feature>
<proteinExistence type="predicted"/>
<evidence type="ECO:0000313" key="3">
    <source>
        <dbReference type="EMBL" id="KAG2492402.1"/>
    </source>
</evidence>
<dbReference type="EMBL" id="JAEHOE010000045">
    <property type="protein sequence ID" value="KAG2492402.1"/>
    <property type="molecule type" value="Genomic_DNA"/>
</dbReference>
<dbReference type="OrthoDB" id="45365at2759"/>
<keyword evidence="4" id="KW-1185">Reference proteome</keyword>
<dbReference type="PANTHER" id="PTHR24410">
    <property type="entry name" value="HL07962P-RELATED"/>
    <property type="match status" value="1"/>
</dbReference>
<dbReference type="Pfam" id="PF07707">
    <property type="entry name" value="BACK"/>
    <property type="match status" value="1"/>
</dbReference>
<evidence type="ECO:0000259" key="2">
    <source>
        <dbReference type="Pfam" id="PF07707"/>
    </source>
</evidence>